<gene>
    <name evidence="3" type="ORF">FIV42_04900</name>
</gene>
<dbReference type="AlphaFoldDB" id="A0A4Y6PQN9"/>
<dbReference type="EMBL" id="CP041186">
    <property type="protein sequence ID" value="QDG50095.1"/>
    <property type="molecule type" value="Genomic_DNA"/>
</dbReference>
<evidence type="ECO:0000256" key="1">
    <source>
        <dbReference type="SAM" id="SignalP"/>
    </source>
</evidence>
<feature type="domain" description="DUF4397" evidence="2">
    <location>
        <begin position="430"/>
        <end position="552"/>
    </location>
</feature>
<reference evidence="3 4" key="1">
    <citation type="submission" date="2019-06" db="EMBL/GenBank/DDBJ databases">
        <title>Persicimonas caeni gen. nov., sp. nov., a predatory bacterium isolated from solar saltern.</title>
        <authorList>
            <person name="Wang S."/>
        </authorList>
    </citation>
    <scope>NUCLEOTIDE SEQUENCE [LARGE SCALE GENOMIC DNA]</scope>
    <source>
        <strain evidence="3 4">YN101</strain>
    </source>
</reference>
<protein>
    <submittedName>
        <fullName evidence="3">DUF4397 domain-containing protein</fullName>
    </submittedName>
</protein>
<dbReference type="InterPro" id="IPR025510">
    <property type="entry name" value="DUF4397"/>
</dbReference>
<sequence length="972" mass="99775">MSNRLIRFLMYGLLCMSLTAAACGDDPAENNDANNEPAECTTADDCQPGQSCINGQCTGEAFACTEATEAEDCAGDEICVNNECIEGCRTDDQCSDDLICLADNTCGCNDDTQCSGDDICVDGACEAPAPLQCADATVGGELDCDPSVETDEAWECVDVGTGPKCYAACEPGRTGDNVCVADQRSTCPSGQFCVNQLSLPNFCFPSQCQGPQDLASCDSFETADSNDFGCYPAQGGAYICQEGGTLAEGEACGEGVSEDCGAGLLCGLDSTCVPLCDEDTDCSGEQRCIGEGLFFEGFDDLGICGEGCDPFSSGQCGEGQICNTISADDGLCADAVEEPTEAYGSCDGYIRCNDSSDCPNGATCGDGGTCQIDRPSPCAEGTQCVTLSEAPVGQAGEGRCLPLCDTSNQDASQEQLDATCPGGDASAFGRFIHLAQGAGDVDIYVNDALVIDNRATSAGATTVITRDFVELPLGDVTIDVVAFDAADNSNPVASLQTRTKVNEQDTYAIVNNDSAVEIIAVDVPRDVADPATGEAKVRIAHTATAVGNVDVYVVADGATVTTGDTPVADDLAFGDVTAFTSIPAGDYDAVVFQAGAAVDTASPLVTLDVTVAADTTVTAYAWGANAVSAAFVEYTEAAVTMTGGFCYNSGDDVGICFQRCEDGSEGYAQGQCSNTADACTPFGGDADVCWASTGAQAGESCDPSRRGACGDGLFCRAFGDGTGVCANYCQPGEQTNPELGCPSTESCQAISGEERNLGECGIECDPSGFPSDPSDSSCPDGLQNCLPYDIDDQGNNLTAYCSASGDLALGADCGDVTVENCAPGAVCRRDASMLQCSEIPQEGTILETLYGPVGGLGNVDGGTCRQTCELFADDCPEGQGCMINALEASAQVGFCMPEADELTSIGANEPCPWELSGMMCGDGSVCTTFTGGVARCVQFCDVTDGSTCTGDLTCQPFFTEQDKLGACFPPEN</sequence>
<accession>A0A5B8Y5L2</accession>
<organism evidence="3 4">
    <name type="scientific">Persicimonas caeni</name>
    <dbReference type="NCBI Taxonomy" id="2292766"/>
    <lineage>
        <taxon>Bacteria</taxon>
        <taxon>Deltaproteobacteria</taxon>
        <taxon>Bradymonadales</taxon>
        <taxon>Bradymonadaceae</taxon>
        <taxon>Persicimonas</taxon>
    </lineage>
</organism>
<evidence type="ECO:0000259" key="2">
    <source>
        <dbReference type="Pfam" id="PF14344"/>
    </source>
</evidence>
<accession>A0A4Y6PQN9</accession>
<evidence type="ECO:0000313" key="3">
    <source>
        <dbReference type="EMBL" id="QDG50095.1"/>
    </source>
</evidence>
<feature type="chain" id="PRO_5030106254" evidence="1">
    <location>
        <begin position="23"/>
        <end position="972"/>
    </location>
</feature>
<dbReference type="PROSITE" id="PS51257">
    <property type="entry name" value="PROKAR_LIPOPROTEIN"/>
    <property type="match status" value="1"/>
</dbReference>
<keyword evidence="1" id="KW-0732">Signal</keyword>
<name>A0A4Y6PQN9_PERCE</name>
<keyword evidence="4" id="KW-1185">Reference proteome</keyword>
<dbReference type="OrthoDB" id="5476834at2"/>
<dbReference type="RefSeq" id="WP_141196591.1">
    <property type="nucleotide sequence ID" value="NZ_CP041186.1"/>
</dbReference>
<dbReference type="Proteomes" id="UP000315995">
    <property type="component" value="Chromosome"/>
</dbReference>
<proteinExistence type="predicted"/>
<dbReference type="Pfam" id="PF14344">
    <property type="entry name" value="DUF4397"/>
    <property type="match status" value="1"/>
</dbReference>
<evidence type="ECO:0000313" key="4">
    <source>
        <dbReference type="Proteomes" id="UP000315995"/>
    </source>
</evidence>
<feature type="signal peptide" evidence="1">
    <location>
        <begin position="1"/>
        <end position="22"/>
    </location>
</feature>